<keyword evidence="3" id="KW-1003">Cell membrane</keyword>
<feature type="region of interest" description="Disordered" evidence="11">
    <location>
        <begin position="646"/>
        <end position="693"/>
    </location>
</feature>
<dbReference type="SUPFAM" id="SSF81321">
    <property type="entry name" value="Family A G protein-coupled receptor-like"/>
    <property type="match status" value="1"/>
</dbReference>
<dbReference type="InterPro" id="IPR000276">
    <property type="entry name" value="GPCR_Rhodpsn"/>
</dbReference>
<evidence type="ECO:0000259" key="13">
    <source>
        <dbReference type="PROSITE" id="PS50262"/>
    </source>
</evidence>
<reference evidence="14" key="1">
    <citation type="submission" date="2020-06" db="EMBL/GenBank/DDBJ databases">
        <authorList>
            <person name="Ji K."/>
            <person name="Li J."/>
        </authorList>
    </citation>
    <scope>NUCLEOTIDE SEQUENCE</scope>
    <source>
        <strain evidence="14">JKM2019</strain>
        <tissue evidence="14">Whole body</tissue>
    </source>
</reference>
<dbReference type="AlphaFoldDB" id="A0A9D4P9M9"/>
<evidence type="ECO:0000256" key="1">
    <source>
        <dbReference type="ARBA" id="ARBA00004651"/>
    </source>
</evidence>
<dbReference type="SMART" id="SM01381">
    <property type="entry name" value="7TM_GPCR_Srsx"/>
    <property type="match status" value="1"/>
</dbReference>
<organism evidence="14">
    <name type="scientific">Dermatophagoides farinae</name>
    <name type="common">American house dust mite</name>
    <dbReference type="NCBI Taxonomy" id="6954"/>
    <lineage>
        <taxon>Eukaryota</taxon>
        <taxon>Metazoa</taxon>
        <taxon>Ecdysozoa</taxon>
        <taxon>Arthropoda</taxon>
        <taxon>Chelicerata</taxon>
        <taxon>Arachnida</taxon>
        <taxon>Acari</taxon>
        <taxon>Acariformes</taxon>
        <taxon>Sarcoptiformes</taxon>
        <taxon>Astigmata</taxon>
        <taxon>Psoroptidia</taxon>
        <taxon>Analgoidea</taxon>
        <taxon>Pyroglyphidae</taxon>
        <taxon>Dermatophagoidinae</taxon>
        <taxon>Dermatophagoides</taxon>
    </lineage>
</organism>
<feature type="compositionally biased region" description="Acidic residues" evidence="11">
    <location>
        <begin position="440"/>
        <end position="455"/>
    </location>
</feature>
<dbReference type="EMBL" id="SDOV01000001">
    <property type="protein sequence ID" value="KAH7646623.1"/>
    <property type="molecule type" value="Genomic_DNA"/>
</dbReference>
<evidence type="ECO:0000256" key="3">
    <source>
        <dbReference type="ARBA" id="ARBA00022475"/>
    </source>
</evidence>
<keyword evidence="5 12" id="KW-1133">Transmembrane helix</keyword>
<feature type="region of interest" description="Disordered" evidence="11">
    <location>
        <begin position="705"/>
        <end position="729"/>
    </location>
</feature>
<evidence type="ECO:0000256" key="12">
    <source>
        <dbReference type="SAM" id="Phobius"/>
    </source>
</evidence>
<feature type="transmembrane region" description="Helical" evidence="12">
    <location>
        <begin position="136"/>
        <end position="159"/>
    </location>
</feature>
<dbReference type="CDD" id="cd15331">
    <property type="entry name" value="7tmA_5-HT1A_invertebrates"/>
    <property type="match status" value="1"/>
</dbReference>
<feature type="compositionally biased region" description="Low complexity" evidence="11">
    <location>
        <begin position="706"/>
        <end position="716"/>
    </location>
</feature>
<comment type="subcellular location">
    <subcellularLocation>
        <location evidence="1">Cell membrane</location>
        <topology evidence="1">Multi-pass membrane protein</topology>
    </subcellularLocation>
</comment>
<evidence type="ECO:0000256" key="10">
    <source>
        <dbReference type="ARBA" id="ARBA00023224"/>
    </source>
</evidence>
<reference evidence="14" key="2">
    <citation type="journal article" date="2021" name="World Allergy Organ. J.">
        <title>Chromosome-level assembly of Dermatophagoides farinae genome and transcriptome reveals two novel allergens Der f 37 and Der f 39.</title>
        <authorList>
            <person name="Chen J."/>
            <person name="Cai Z."/>
            <person name="Fan D."/>
            <person name="Hu J."/>
            <person name="Hou Y."/>
            <person name="He Y."/>
            <person name="Zhang Z."/>
            <person name="Zhao Z."/>
            <person name="Gao P."/>
            <person name="Hu W."/>
            <person name="Sun J."/>
            <person name="Li J."/>
            <person name="Ji K."/>
        </authorList>
    </citation>
    <scope>NUCLEOTIDE SEQUENCE</scope>
    <source>
        <strain evidence="14">JKM2019</strain>
    </source>
</reference>
<keyword evidence="4 12" id="KW-0812">Transmembrane</keyword>
<dbReference type="Proteomes" id="UP000828236">
    <property type="component" value="Unassembled WGS sequence"/>
</dbReference>
<feature type="region of interest" description="Disordered" evidence="11">
    <location>
        <begin position="438"/>
        <end position="461"/>
    </location>
</feature>
<dbReference type="GO" id="GO:0043410">
    <property type="term" value="P:positive regulation of MAPK cascade"/>
    <property type="evidence" value="ECO:0007669"/>
    <property type="project" value="TreeGrafter"/>
</dbReference>
<evidence type="ECO:0000256" key="9">
    <source>
        <dbReference type="ARBA" id="ARBA00023170"/>
    </source>
</evidence>
<dbReference type="InterPro" id="IPR017452">
    <property type="entry name" value="GPCR_Rhodpsn_7TM"/>
</dbReference>
<comment type="similarity">
    <text evidence="2">Belongs to the G-protein coupled receptor 1 family.</text>
</comment>
<evidence type="ECO:0000256" key="5">
    <source>
        <dbReference type="ARBA" id="ARBA00022989"/>
    </source>
</evidence>
<comment type="caution">
    <text evidence="14">The sequence shown here is derived from an EMBL/GenBank/DDBJ whole genome shotgun (WGS) entry which is preliminary data.</text>
</comment>
<dbReference type="PANTHER" id="PTHR24248">
    <property type="entry name" value="ADRENERGIC RECEPTOR-RELATED G-PROTEIN COUPLED RECEPTOR"/>
    <property type="match status" value="1"/>
</dbReference>
<dbReference type="PRINTS" id="PR00237">
    <property type="entry name" value="GPCRRHODOPSN"/>
</dbReference>
<accession>A0A9D4P9M9</accession>
<feature type="compositionally biased region" description="Low complexity" evidence="11">
    <location>
        <begin position="350"/>
        <end position="388"/>
    </location>
</feature>
<feature type="transmembrane region" description="Helical" evidence="12">
    <location>
        <begin position="737"/>
        <end position="758"/>
    </location>
</feature>
<dbReference type="Gene3D" id="1.20.1070.10">
    <property type="entry name" value="Rhodopsin 7-helix transmembrane proteins"/>
    <property type="match status" value="2"/>
</dbReference>
<feature type="transmembrane region" description="Helical" evidence="12">
    <location>
        <begin position="174"/>
        <end position="194"/>
    </location>
</feature>
<proteinExistence type="inferred from homology"/>
<keyword evidence="6" id="KW-0297">G-protein coupled receptor</keyword>
<gene>
    <name evidence="14" type="ORF">HUG17_2161</name>
</gene>
<evidence type="ECO:0000256" key="6">
    <source>
        <dbReference type="ARBA" id="ARBA00023040"/>
    </source>
</evidence>
<feature type="transmembrane region" description="Helical" evidence="12">
    <location>
        <begin position="770"/>
        <end position="793"/>
    </location>
</feature>
<evidence type="ECO:0000256" key="8">
    <source>
        <dbReference type="ARBA" id="ARBA00023157"/>
    </source>
</evidence>
<feature type="transmembrane region" description="Helical" evidence="12">
    <location>
        <begin position="258"/>
        <end position="281"/>
    </location>
</feature>
<dbReference type="GO" id="GO:0004993">
    <property type="term" value="F:G protein-coupled serotonin receptor activity"/>
    <property type="evidence" value="ECO:0007669"/>
    <property type="project" value="UniProtKB-ARBA"/>
</dbReference>
<keyword evidence="9 14" id="KW-0675">Receptor</keyword>
<dbReference type="GO" id="GO:0005886">
    <property type="term" value="C:plasma membrane"/>
    <property type="evidence" value="ECO:0007669"/>
    <property type="project" value="UniProtKB-SubCell"/>
</dbReference>
<protein>
    <submittedName>
        <fullName evidence="14">5-hydroxytryptamine receptor-like</fullName>
    </submittedName>
</protein>
<dbReference type="GO" id="GO:0071880">
    <property type="term" value="P:adenylate cyclase-activating adrenergic receptor signaling pathway"/>
    <property type="evidence" value="ECO:0007669"/>
    <property type="project" value="TreeGrafter"/>
</dbReference>
<dbReference type="Pfam" id="PF00001">
    <property type="entry name" value="7tm_1"/>
    <property type="match status" value="2"/>
</dbReference>
<feature type="transmembrane region" description="Helical" evidence="12">
    <location>
        <begin position="96"/>
        <end position="124"/>
    </location>
</feature>
<evidence type="ECO:0000256" key="11">
    <source>
        <dbReference type="SAM" id="MobiDB-lite"/>
    </source>
</evidence>
<feature type="region of interest" description="Disordered" evidence="11">
    <location>
        <begin position="346"/>
        <end position="388"/>
    </location>
</feature>
<keyword evidence="10" id="KW-0807">Transducer</keyword>
<keyword evidence="7 12" id="KW-0472">Membrane</keyword>
<sequence length="810" mass="91527">MFNDFISSSEEYHHHHQTTTTIWQSSSSSSSPDNSIINDPLFNLILKNIGHNRQQQQQQNDTNGQSNEISSSFYNVDVTSMMNDNDDDDDDQTMNIAILITLSVILVCLILATIIGNVFVISAVILERSLRSVGNYLVVSLAITDLLVACLVMPIGAIYEVTGEWRMGIKLCELWTFIDVLCCTTSIFHLLAISCDRLWAVTTVDYIHRRKAKHVCAGITIIWLFSALISFGPMLGWKDNEFEQRIVERKECMISQDISYQIFATISSFYAPSILLLLQYYRIYQVAKARLKLKKQRYQHRIRRRPSFYRTRKESELKEFPRVTHRISINANEEFFSTSTAIINQPPPSSSISTGVYSSSTTTNTDYTTNTTTTNTTTNTTSLSNDRTSSIISISPPVFATLKPPPPPPLPQTPEPNPIVSTSKRFSIVQFFHPQPVEQQFDDDDGYEEDDEINDNGDGGKFSMKHFDDYCDNNDLRSNETSIDDESTIIVGAERTSNIIVYVDDYGSTICSSCDPTENCSSGGGGNGISYYHHLDGQNCHFSGIGGGGGTAATAIITTTDQIDEDDEEFVVVENPFDTEIAVTIDDHDVDLNTKNRMESSQTPPPPPIMINEELSIEKPNLSESPLDNSDKLELRKISVHLVPPISTKEIENPPPTTTEHLNNQQQRQQQHDHHHHHHRHKHSTSKKHKRRRIKKLKFKNKILRFDNNNNNNNNAAGGGGNNQQQNQQESKAAKTLTIITGVFIICWLPFFVIALVMPLCGNNCYINKYLFDFFIWLGWANSTLNPFLYTIFSPDFRNAFKKLSKRIKG</sequence>
<evidence type="ECO:0000256" key="2">
    <source>
        <dbReference type="ARBA" id="ARBA00010663"/>
    </source>
</evidence>
<feature type="compositionally biased region" description="Basic residues" evidence="11">
    <location>
        <begin position="673"/>
        <end position="693"/>
    </location>
</feature>
<dbReference type="PANTHER" id="PTHR24248:SF199">
    <property type="entry name" value="IP13425P-RELATED"/>
    <property type="match status" value="1"/>
</dbReference>
<feature type="domain" description="G-protein coupled receptors family 1 profile" evidence="13">
    <location>
        <begin position="116"/>
        <end position="790"/>
    </location>
</feature>
<feature type="transmembrane region" description="Helical" evidence="12">
    <location>
        <begin position="215"/>
        <end position="238"/>
    </location>
</feature>
<keyword evidence="8" id="KW-1015">Disulfide bond</keyword>
<evidence type="ECO:0000313" key="14">
    <source>
        <dbReference type="EMBL" id="KAH7646623.1"/>
    </source>
</evidence>
<dbReference type="PROSITE" id="PS50262">
    <property type="entry name" value="G_PROTEIN_RECEP_F1_2"/>
    <property type="match status" value="1"/>
</dbReference>
<name>A0A9D4P9M9_DERFA</name>
<evidence type="ECO:0000256" key="7">
    <source>
        <dbReference type="ARBA" id="ARBA00023136"/>
    </source>
</evidence>
<evidence type="ECO:0000256" key="4">
    <source>
        <dbReference type="ARBA" id="ARBA00022692"/>
    </source>
</evidence>